<dbReference type="AlphaFoldDB" id="A0A914VAJ7"/>
<feature type="region of interest" description="Disordered" evidence="1">
    <location>
        <begin position="82"/>
        <end position="102"/>
    </location>
</feature>
<protein>
    <submittedName>
        <fullName evidence="3">Uncharacterized protein</fullName>
    </submittedName>
</protein>
<evidence type="ECO:0000256" key="1">
    <source>
        <dbReference type="SAM" id="MobiDB-lite"/>
    </source>
</evidence>
<evidence type="ECO:0000313" key="3">
    <source>
        <dbReference type="WBParaSite" id="PSAMB.scaffold1742size28218.g14681.t1"/>
    </source>
</evidence>
<proteinExistence type="predicted"/>
<organism evidence="2 3">
    <name type="scientific">Plectus sambesii</name>
    <dbReference type="NCBI Taxonomy" id="2011161"/>
    <lineage>
        <taxon>Eukaryota</taxon>
        <taxon>Metazoa</taxon>
        <taxon>Ecdysozoa</taxon>
        <taxon>Nematoda</taxon>
        <taxon>Chromadorea</taxon>
        <taxon>Plectida</taxon>
        <taxon>Plectina</taxon>
        <taxon>Plectoidea</taxon>
        <taxon>Plectidae</taxon>
        <taxon>Plectus</taxon>
    </lineage>
</organism>
<accession>A0A914VAJ7</accession>
<keyword evidence="2" id="KW-1185">Reference proteome</keyword>
<dbReference type="WBParaSite" id="PSAMB.scaffold1742size28218.g14681.t1">
    <property type="protein sequence ID" value="PSAMB.scaffold1742size28218.g14681.t1"/>
    <property type="gene ID" value="PSAMB.scaffold1742size28218.g14681"/>
</dbReference>
<name>A0A914VAJ7_9BILA</name>
<dbReference type="Proteomes" id="UP000887566">
    <property type="component" value="Unplaced"/>
</dbReference>
<sequence>MRIRSDLPEHATMKHVDGDGVVGRFWRRAEILGEKRERDDRRLAAGGFWSALRARICPPAIRSPLAKATTDFAGHFVATAANQPTPSAPYRRRDIVSPLRTA</sequence>
<evidence type="ECO:0000313" key="2">
    <source>
        <dbReference type="Proteomes" id="UP000887566"/>
    </source>
</evidence>
<reference evidence="3" key="1">
    <citation type="submission" date="2022-11" db="UniProtKB">
        <authorList>
            <consortium name="WormBaseParasite"/>
        </authorList>
    </citation>
    <scope>IDENTIFICATION</scope>
</reference>